<dbReference type="RefSeq" id="WP_130086564.1">
    <property type="nucleotide sequence ID" value="NZ_SEZJ01000003.1"/>
</dbReference>
<dbReference type="PROSITE" id="PS50883">
    <property type="entry name" value="EAL"/>
    <property type="match status" value="1"/>
</dbReference>
<dbReference type="SUPFAM" id="SSF141868">
    <property type="entry name" value="EAL domain-like"/>
    <property type="match status" value="1"/>
</dbReference>
<evidence type="ECO:0000259" key="2">
    <source>
        <dbReference type="PROSITE" id="PS50883"/>
    </source>
</evidence>
<sequence>MDINVLFKMLTVLNFLALFGSIFFMYKMGKLGSKTLRTYLSIITVAYVVGFLYSEYYFINHGFFNESDSFALIVVTVSIQMLVIVLYVITQFIRYFSQEDEKNNIFESKYNNATYKKAILSKIELGTPFNIIKVKIINHRKLIDVSSESQFSKMLSFSVLELKKTLKDSHLEFYHDSREIIIIGYSTDREEIKRLAYMVYEALILPIEMKKQNILLQPVIGCAISSSDVESSEVLLKQVDIACYKAKKLGVILDFYRSTYSESIYEEAYILNRLINAIPNNEFKLFYQPIVNSIDQTVHGYEALIRWPQSDGSMIPPDKFISIAETNNYIKGITQWVVKQVSHDIAAFKRENIHPLVHVNVSTLDLHDEDLYKVLFTLVTNKQLEPSDVILEVTESALMSDVDTAYLMLSKLSELGFYISIDDFGTGYSSLSLLRVLSFNQIKIDQSFIRNMAIGNSDYAIVASTIYLAHSLGCNVVAEGVENFDLFDELKDLGCDYIQGYCISKPKEFTEILHWSLKQVEMNKQTAIA</sequence>
<dbReference type="InterPro" id="IPR000160">
    <property type="entry name" value="GGDEF_dom"/>
</dbReference>
<dbReference type="OrthoDB" id="675397at2"/>
<dbReference type="InterPro" id="IPR001633">
    <property type="entry name" value="EAL_dom"/>
</dbReference>
<gene>
    <name evidence="4" type="ORF">ERW49_04945</name>
</gene>
<organism evidence="4 5">
    <name type="scientific">Aliivibrio finisterrensis</name>
    <dbReference type="NCBI Taxonomy" id="511998"/>
    <lineage>
        <taxon>Bacteria</taxon>
        <taxon>Pseudomonadati</taxon>
        <taxon>Pseudomonadota</taxon>
        <taxon>Gammaproteobacteria</taxon>
        <taxon>Vibrionales</taxon>
        <taxon>Vibrionaceae</taxon>
        <taxon>Aliivibrio</taxon>
    </lineage>
</organism>
<keyword evidence="1" id="KW-1133">Transmembrane helix</keyword>
<feature type="transmembrane region" description="Helical" evidence="1">
    <location>
        <begin position="6"/>
        <end position="26"/>
    </location>
</feature>
<dbReference type="SUPFAM" id="SSF55073">
    <property type="entry name" value="Nucleotide cyclase"/>
    <property type="match status" value="1"/>
</dbReference>
<protein>
    <submittedName>
        <fullName evidence="4">GGDEF domain-containing protein</fullName>
    </submittedName>
</protein>
<dbReference type="InterPro" id="IPR043128">
    <property type="entry name" value="Rev_trsase/Diguanyl_cyclase"/>
</dbReference>
<comment type="caution">
    <text evidence="4">The sequence shown here is derived from an EMBL/GenBank/DDBJ whole genome shotgun (WGS) entry which is preliminary data.</text>
</comment>
<feature type="domain" description="EAL" evidence="2">
    <location>
        <begin position="267"/>
        <end position="520"/>
    </location>
</feature>
<reference evidence="4 5" key="1">
    <citation type="submission" date="2019-02" db="EMBL/GenBank/DDBJ databases">
        <title>Genome sequences of Aliivibrio finisterrensis strains from farmed Atlantic salmon.</title>
        <authorList>
            <person name="Bowman J.P."/>
        </authorList>
    </citation>
    <scope>NUCLEOTIDE SEQUENCE [LARGE SCALE GENOMIC DNA]</scope>
    <source>
        <strain evidence="4 5">A32</strain>
    </source>
</reference>
<proteinExistence type="predicted"/>
<dbReference type="Pfam" id="PF00563">
    <property type="entry name" value="EAL"/>
    <property type="match status" value="1"/>
</dbReference>
<dbReference type="Gene3D" id="3.30.70.270">
    <property type="match status" value="1"/>
</dbReference>
<name>A0A4Q5KQ51_9GAMM</name>
<evidence type="ECO:0000259" key="3">
    <source>
        <dbReference type="PROSITE" id="PS50887"/>
    </source>
</evidence>
<keyword evidence="1" id="KW-0812">Transmembrane</keyword>
<keyword evidence="1" id="KW-0472">Membrane</keyword>
<dbReference type="EMBL" id="SEZJ01000003">
    <property type="protein sequence ID" value="RYU47695.1"/>
    <property type="molecule type" value="Genomic_DNA"/>
</dbReference>
<dbReference type="InterPro" id="IPR050706">
    <property type="entry name" value="Cyclic-di-GMP_PDE-like"/>
</dbReference>
<dbReference type="Gene3D" id="3.20.20.450">
    <property type="entry name" value="EAL domain"/>
    <property type="match status" value="1"/>
</dbReference>
<dbReference type="CDD" id="cd01948">
    <property type="entry name" value="EAL"/>
    <property type="match status" value="1"/>
</dbReference>
<dbReference type="PROSITE" id="PS50887">
    <property type="entry name" value="GGDEF"/>
    <property type="match status" value="1"/>
</dbReference>
<accession>A0A4Q5KQ51</accession>
<feature type="transmembrane region" description="Helical" evidence="1">
    <location>
        <begin position="38"/>
        <end position="58"/>
    </location>
</feature>
<dbReference type="AlphaFoldDB" id="A0A4Q5KQ51"/>
<dbReference type="SMART" id="SM00052">
    <property type="entry name" value="EAL"/>
    <property type="match status" value="1"/>
</dbReference>
<feature type="domain" description="GGDEF" evidence="3">
    <location>
        <begin position="127"/>
        <end position="259"/>
    </location>
</feature>
<dbReference type="GeneID" id="56274376"/>
<evidence type="ECO:0000256" key="1">
    <source>
        <dbReference type="SAM" id="Phobius"/>
    </source>
</evidence>
<feature type="transmembrane region" description="Helical" evidence="1">
    <location>
        <begin position="70"/>
        <end position="89"/>
    </location>
</feature>
<evidence type="ECO:0000313" key="5">
    <source>
        <dbReference type="Proteomes" id="UP000293465"/>
    </source>
</evidence>
<dbReference type="GO" id="GO:0071111">
    <property type="term" value="F:cyclic-guanylate-specific phosphodiesterase activity"/>
    <property type="evidence" value="ECO:0007669"/>
    <property type="project" value="InterPro"/>
</dbReference>
<dbReference type="InterPro" id="IPR029787">
    <property type="entry name" value="Nucleotide_cyclase"/>
</dbReference>
<dbReference type="PANTHER" id="PTHR33121:SF70">
    <property type="entry name" value="SIGNALING PROTEIN YKOW"/>
    <property type="match status" value="1"/>
</dbReference>
<dbReference type="Proteomes" id="UP000293465">
    <property type="component" value="Unassembled WGS sequence"/>
</dbReference>
<dbReference type="InterPro" id="IPR035919">
    <property type="entry name" value="EAL_sf"/>
</dbReference>
<dbReference type="Pfam" id="PF00990">
    <property type="entry name" value="GGDEF"/>
    <property type="match status" value="1"/>
</dbReference>
<evidence type="ECO:0000313" key="4">
    <source>
        <dbReference type="EMBL" id="RYU47695.1"/>
    </source>
</evidence>
<dbReference type="PANTHER" id="PTHR33121">
    <property type="entry name" value="CYCLIC DI-GMP PHOSPHODIESTERASE PDEF"/>
    <property type="match status" value="1"/>
</dbReference>